<dbReference type="InterPro" id="IPR055348">
    <property type="entry name" value="DctQ"/>
</dbReference>
<keyword evidence="3" id="KW-1003">Cell membrane</keyword>
<comment type="similarity">
    <text evidence="8">Belongs to the TRAP transporter small permease family.</text>
</comment>
<evidence type="ECO:0000259" key="10">
    <source>
        <dbReference type="Pfam" id="PF04290"/>
    </source>
</evidence>
<dbReference type="InterPro" id="IPR007387">
    <property type="entry name" value="TRAP_DctQ"/>
</dbReference>
<organism evidence="11 12">
    <name type="scientific">Tissierella simiarum</name>
    <dbReference type="NCBI Taxonomy" id="2841534"/>
    <lineage>
        <taxon>Bacteria</taxon>
        <taxon>Bacillati</taxon>
        <taxon>Bacillota</taxon>
        <taxon>Tissierellia</taxon>
        <taxon>Tissierellales</taxon>
        <taxon>Tissierellaceae</taxon>
        <taxon>Tissierella</taxon>
    </lineage>
</organism>
<evidence type="ECO:0000256" key="2">
    <source>
        <dbReference type="ARBA" id="ARBA00022448"/>
    </source>
</evidence>
<evidence type="ECO:0000256" key="1">
    <source>
        <dbReference type="ARBA" id="ARBA00004429"/>
    </source>
</evidence>
<evidence type="ECO:0000256" key="5">
    <source>
        <dbReference type="ARBA" id="ARBA00022692"/>
    </source>
</evidence>
<evidence type="ECO:0000313" key="11">
    <source>
        <dbReference type="EMBL" id="MBU5436791.1"/>
    </source>
</evidence>
<name>A0ABS6E2I0_9FIRM</name>
<keyword evidence="12" id="KW-1185">Reference proteome</keyword>
<feature type="transmembrane region" description="Helical" evidence="9">
    <location>
        <begin position="85"/>
        <end position="107"/>
    </location>
</feature>
<protein>
    <submittedName>
        <fullName evidence="11">TRAP transporter small permease</fullName>
    </submittedName>
</protein>
<dbReference type="Pfam" id="PF04290">
    <property type="entry name" value="DctQ"/>
    <property type="match status" value="1"/>
</dbReference>
<keyword evidence="5 9" id="KW-0812">Transmembrane</keyword>
<proteinExistence type="inferred from homology"/>
<dbReference type="PANTHER" id="PTHR35011:SF2">
    <property type="entry name" value="2,3-DIKETO-L-GULONATE TRAP TRANSPORTER SMALL PERMEASE PROTEIN YIAM"/>
    <property type="match status" value="1"/>
</dbReference>
<dbReference type="Proteomes" id="UP000749471">
    <property type="component" value="Unassembled WGS sequence"/>
</dbReference>
<keyword evidence="2" id="KW-0813">Transport</keyword>
<evidence type="ECO:0000256" key="9">
    <source>
        <dbReference type="SAM" id="Phobius"/>
    </source>
</evidence>
<accession>A0ABS6E2I0</accession>
<keyword evidence="4" id="KW-0997">Cell inner membrane</keyword>
<evidence type="ECO:0000256" key="6">
    <source>
        <dbReference type="ARBA" id="ARBA00022989"/>
    </source>
</evidence>
<feature type="transmembrane region" description="Helical" evidence="9">
    <location>
        <begin position="47"/>
        <end position="64"/>
    </location>
</feature>
<evidence type="ECO:0000256" key="3">
    <source>
        <dbReference type="ARBA" id="ARBA00022475"/>
    </source>
</evidence>
<comment type="caution">
    <text evidence="11">The sequence shown here is derived from an EMBL/GenBank/DDBJ whole genome shotgun (WGS) entry which is preliminary data.</text>
</comment>
<evidence type="ECO:0000256" key="7">
    <source>
        <dbReference type="ARBA" id="ARBA00023136"/>
    </source>
</evidence>
<evidence type="ECO:0000256" key="8">
    <source>
        <dbReference type="ARBA" id="ARBA00038436"/>
    </source>
</evidence>
<dbReference type="PANTHER" id="PTHR35011">
    <property type="entry name" value="2,3-DIKETO-L-GULONATE TRAP TRANSPORTER SMALL PERMEASE PROTEIN YIAM"/>
    <property type="match status" value="1"/>
</dbReference>
<gene>
    <name evidence="11" type="ORF">KQI42_02155</name>
</gene>
<keyword evidence="7 9" id="KW-0472">Membrane</keyword>
<feature type="domain" description="Tripartite ATP-independent periplasmic transporters DctQ component" evidence="10">
    <location>
        <begin position="25"/>
        <end position="152"/>
    </location>
</feature>
<evidence type="ECO:0000256" key="4">
    <source>
        <dbReference type="ARBA" id="ARBA00022519"/>
    </source>
</evidence>
<reference evidence="11 12" key="1">
    <citation type="submission" date="2021-06" db="EMBL/GenBank/DDBJ databases">
        <authorList>
            <person name="Sun Q."/>
            <person name="Li D."/>
        </authorList>
    </citation>
    <scope>NUCLEOTIDE SEQUENCE [LARGE SCALE GENOMIC DNA]</scope>
    <source>
        <strain evidence="11 12">MSJ-40</strain>
    </source>
</reference>
<feature type="transmembrane region" description="Helical" evidence="9">
    <location>
        <begin position="127"/>
        <end position="147"/>
    </location>
</feature>
<keyword evidence="6 9" id="KW-1133">Transmembrane helix</keyword>
<comment type="subcellular location">
    <subcellularLocation>
        <location evidence="1">Cell inner membrane</location>
        <topology evidence="1">Multi-pass membrane protein</topology>
    </subcellularLocation>
</comment>
<sequence length="167" mass="18917">MKKIFQVLNKVEDAVASSLLIITSLLVFVQVILRYKFNYSISWSEEVSRMMIAWFIFIGSSMAVKDNAHVNMDALFSIISGRAKILVGMIVDIINIIFCIIIIIAGINMLKNAMAIGSMATSVKVPLYIPYASVPVGVFLMLIRYIINFKNKFNDLIRFNDIKREVK</sequence>
<dbReference type="EMBL" id="JAHLPM010000001">
    <property type="protein sequence ID" value="MBU5436791.1"/>
    <property type="molecule type" value="Genomic_DNA"/>
</dbReference>
<feature type="transmembrane region" description="Helical" evidence="9">
    <location>
        <begin position="12"/>
        <end position="35"/>
    </location>
</feature>
<dbReference type="RefSeq" id="WP_216516241.1">
    <property type="nucleotide sequence ID" value="NZ_JAHLPM010000001.1"/>
</dbReference>
<evidence type="ECO:0000313" key="12">
    <source>
        <dbReference type="Proteomes" id="UP000749471"/>
    </source>
</evidence>